<keyword evidence="2" id="KW-0812">Transmembrane</keyword>
<evidence type="ECO:0000259" key="3">
    <source>
        <dbReference type="Pfam" id="PF01551"/>
    </source>
</evidence>
<feature type="region of interest" description="Disordered" evidence="1">
    <location>
        <begin position="77"/>
        <end position="126"/>
    </location>
</feature>
<dbReference type="SUPFAM" id="SSF51261">
    <property type="entry name" value="Duplicated hybrid motif"/>
    <property type="match status" value="1"/>
</dbReference>
<dbReference type="Pfam" id="PF01551">
    <property type="entry name" value="Peptidase_M23"/>
    <property type="match status" value="1"/>
</dbReference>
<accession>A0A498CL42</accession>
<evidence type="ECO:0000313" key="5">
    <source>
        <dbReference type="Proteomes" id="UP000276301"/>
    </source>
</evidence>
<proteinExistence type="predicted"/>
<evidence type="ECO:0000256" key="2">
    <source>
        <dbReference type="SAM" id="Phobius"/>
    </source>
</evidence>
<dbReference type="Proteomes" id="UP000276301">
    <property type="component" value="Unassembled WGS sequence"/>
</dbReference>
<gene>
    <name evidence="4" type="ORF">D4A47_09195</name>
</gene>
<organism evidence="4 5">
    <name type="scientific">Anaerotruncus massiliensis</name>
    <name type="common">ex Liu et al. 2021</name>
    <dbReference type="NCBI Taxonomy" id="2321404"/>
    <lineage>
        <taxon>Bacteria</taxon>
        <taxon>Bacillati</taxon>
        <taxon>Bacillota</taxon>
        <taxon>Clostridia</taxon>
        <taxon>Eubacteriales</taxon>
        <taxon>Oscillospiraceae</taxon>
        <taxon>Anaerotruncus</taxon>
    </lineage>
</organism>
<keyword evidence="5" id="KW-1185">Reference proteome</keyword>
<dbReference type="GO" id="GO:0004222">
    <property type="term" value="F:metalloendopeptidase activity"/>
    <property type="evidence" value="ECO:0007669"/>
    <property type="project" value="TreeGrafter"/>
</dbReference>
<dbReference type="PANTHER" id="PTHR21666:SF270">
    <property type="entry name" value="MUREIN HYDROLASE ACTIVATOR ENVC"/>
    <property type="match status" value="1"/>
</dbReference>
<dbReference type="AlphaFoldDB" id="A0A498CL42"/>
<protein>
    <submittedName>
        <fullName evidence="4">M23 family metallopeptidase</fullName>
    </submittedName>
</protein>
<sequence>MNDSYNPKSKFSKFMAGKGFYIALAICVVGAGTAAWVAVDKTIERIDQNNDRVIEQQAPSSTQEPAYGFPDLEEAGKAQSGVGVDGNKSASSSSSTAPSSSSAAASKPDEPSVEAKAQPEPQPSSFVLPISGEIFAPYSGGELVKNATLKEWRTHDGIDIKADKGAQVKAVCDGKVTAVRDDPLMGMTIEILHHDDITSIYCGLDKKTSVKEGDSVQVGQAIGTVGDIPCEISLDPHLHFAMKVGGAWVDPLKTMGKVSD</sequence>
<feature type="transmembrane region" description="Helical" evidence="2">
    <location>
        <begin position="20"/>
        <end position="39"/>
    </location>
</feature>
<dbReference type="EMBL" id="RCHT01000015">
    <property type="protein sequence ID" value="RLL10270.1"/>
    <property type="molecule type" value="Genomic_DNA"/>
</dbReference>
<feature type="region of interest" description="Disordered" evidence="1">
    <location>
        <begin position="50"/>
        <end position="69"/>
    </location>
</feature>
<dbReference type="InterPro" id="IPR011055">
    <property type="entry name" value="Dup_hybrid_motif"/>
</dbReference>
<dbReference type="InterPro" id="IPR016047">
    <property type="entry name" value="M23ase_b-sheet_dom"/>
</dbReference>
<dbReference type="PANTHER" id="PTHR21666">
    <property type="entry name" value="PEPTIDASE-RELATED"/>
    <property type="match status" value="1"/>
</dbReference>
<feature type="compositionally biased region" description="Low complexity" evidence="1">
    <location>
        <begin position="89"/>
        <end position="106"/>
    </location>
</feature>
<reference evidence="4 5" key="1">
    <citation type="submission" date="2018-10" db="EMBL/GenBank/DDBJ databases">
        <title>Anaerotruncus faecis sp. nov., isolated from human feces.</title>
        <authorList>
            <person name="Wang Y.-J."/>
        </authorList>
    </citation>
    <scope>NUCLEOTIDE SEQUENCE [LARGE SCALE GENOMIC DNA]</scope>
    <source>
        <strain evidence="4 5">22A2-44</strain>
    </source>
</reference>
<keyword evidence="2" id="KW-0472">Membrane</keyword>
<evidence type="ECO:0000313" key="4">
    <source>
        <dbReference type="EMBL" id="RLL10270.1"/>
    </source>
</evidence>
<dbReference type="InterPro" id="IPR050570">
    <property type="entry name" value="Cell_wall_metabolism_enzyme"/>
</dbReference>
<keyword evidence="2" id="KW-1133">Transmembrane helix</keyword>
<name>A0A498CL42_9FIRM</name>
<dbReference type="Gene3D" id="2.70.70.10">
    <property type="entry name" value="Glucose Permease (Domain IIA)"/>
    <property type="match status" value="1"/>
</dbReference>
<evidence type="ECO:0000256" key="1">
    <source>
        <dbReference type="SAM" id="MobiDB-lite"/>
    </source>
</evidence>
<feature type="domain" description="M23ase beta-sheet core" evidence="3">
    <location>
        <begin position="154"/>
        <end position="251"/>
    </location>
</feature>
<dbReference type="CDD" id="cd12797">
    <property type="entry name" value="M23_peptidase"/>
    <property type="match status" value="1"/>
</dbReference>
<comment type="caution">
    <text evidence="4">The sequence shown here is derived from an EMBL/GenBank/DDBJ whole genome shotgun (WGS) entry which is preliminary data.</text>
</comment>